<feature type="binding site" evidence="9">
    <location>
        <position position="39"/>
    </location>
    <ligand>
        <name>a divalent metal cation</name>
        <dbReference type="ChEBI" id="CHEBI:60240"/>
    </ligand>
</feature>
<evidence type="ECO:0000256" key="9">
    <source>
        <dbReference type="HAMAP-Rule" id="MF_00060"/>
    </source>
</evidence>
<reference evidence="11" key="1">
    <citation type="submission" date="2020-01" db="EMBL/GenBank/DDBJ databases">
        <authorList>
            <person name="Meier V. D."/>
            <person name="Meier V D."/>
        </authorList>
    </citation>
    <scope>NUCLEOTIDE SEQUENCE</scope>
    <source>
        <strain evidence="11">HLG_WM_MAG_09</strain>
    </source>
</reference>
<dbReference type="NCBIfam" id="TIGR00087">
    <property type="entry name" value="surE"/>
    <property type="match status" value="1"/>
</dbReference>
<protein>
    <recommendedName>
        <fullName evidence="9">5'-nucleotidase SurE</fullName>
        <ecNumber evidence="9">3.1.3.5</ecNumber>
    </recommendedName>
    <alternativeName>
        <fullName evidence="9">Nucleoside 5'-monophosphate phosphohydrolase</fullName>
    </alternativeName>
</protein>
<dbReference type="GO" id="GO:0008254">
    <property type="term" value="F:3'-nucleotidase activity"/>
    <property type="evidence" value="ECO:0007669"/>
    <property type="project" value="TreeGrafter"/>
</dbReference>
<dbReference type="NCBIfam" id="NF001490">
    <property type="entry name" value="PRK00346.1-4"/>
    <property type="match status" value="1"/>
</dbReference>
<dbReference type="GO" id="GO:0046872">
    <property type="term" value="F:metal ion binding"/>
    <property type="evidence" value="ECO:0007669"/>
    <property type="project" value="UniProtKB-UniRule"/>
</dbReference>
<evidence type="ECO:0000256" key="7">
    <source>
        <dbReference type="ARBA" id="ARBA00022741"/>
    </source>
</evidence>
<comment type="cofactor">
    <cofactor evidence="9">
        <name>a divalent metal cation</name>
        <dbReference type="ChEBI" id="CHEBI:60240"/>
    </cofactor>
    <text evidence="9">Binds 1 divalent metal cation per subunit.</text>
</comment>
<feature type="binding site" evidence="9">
    <location>
        <position position="90"/>
    </location>
    <ligand>
        <name>a divalent metal cation</name>
        <dbReference type="ChEBI" id="CHEBI:60240"/>
    </ligand>
</feature>
<proteinExistence type="inferred from homology"/>
<dbReference type="GO" id="GO:0000166">
    <property type="term" value="F:nucleotide binding"/>
    <property type="evidence" value="ECO:0007669"/>
    <property type="project" value="UniProtKB-KW"/>
</dbReference>
<evidence type="ECO:0000256" key="2">
    <source>
        <dbReference type="ARBA" id="ARBA00001946"/>
    </source>
</evidence>
<dbReference type="FunFam" id="3.40.1210.10:FF:000001">
    <property type="entry name" value="5'/3'-nucleotidase SurE"/>
    <property type="match status" value="1"/>
</dbReference>
<dbReference type="SUPFAM" id="SSF64167">
    <property type="entry name" value="SurE-like"/>
    <property type="match status" value="1"/>
</dbReference>
<dbReference type="AlphaFoldDB" id="A0A6S6UD87"/>
<dbReference type="GO" id="GO:0004309">
    <property type="term" value="F:exopolyphosphatase activity"/>
    <property type="evidence" value="ECO:0007669"/>
    <property type="project" value="TreeGrafter"/>
</dbReference>
<comment type="similarity">
    <text evidence="4 9">Belongs to the SurE nucleotidase family.</text>
</comment>
<evidence type="ECO:0000313" key="11">
    <source>
        <dbReference type="EMBL" id="CAA6825706.1"/>
    </source>
</evidence>
<evidence type="ECO:0000256" key="8">
    <source>
        <dbReference type="ARBA" id="ARBA00022801"/>
    </source>
</evidence>
<comment type="cofactor">
    <cofactor evidence="2">
        <name>Mg(2+)</name>
        <dbReference type="ChEBI" id="CHEBI:18420"/>
    </cofactor>
</comment>
<dbReference type="PANTHER" id="PTHR30457:SF12">
    <property type="entry name" value="5'_3'-NUCLEOTIDASE SURE"/>
    <property type="match status" value="1"/>
</dbReference>
<dbReference type="GO" id="GO:0008253">
    <property type="term" value="F:5'-nucleotidase activity"/>
    <property type="evidence" value="ECO:0007669"/>
    <property type="project" value="UniProtKB-UniRule"/>
</dbReference>
<comment type="subcellular location">
    <subcellularLocation>
        <location evidence="3 9">Cytoplasm</location>
    </subcellularLocation>
</comment>
<evidence type="ECO:0000256" key="5">
    <source>
        <dbReference type="ARBA" id="ARBA00022490"/>
    </source>
</evidence>
<gene>
    <name evidence="9" type="primary">surE</name>
    <name evidence="11" type="ORF">HELGO_WM18283</name>
</gene>
<evidence type="ECO:0000256" key="1">
    <source>
        <dbReference type="ARBA" id="ARBA00000815"/>
    </source>
</evidence>
<dbReference type="InterPro" id="IPR036523">
    <property type="entry name" value="SurE-like_sf"/>
</dbReference>
<evidence type="ECO:0000256" key="6">
    <source>
        <dbReference type="ARBA" id="ARBA00022723"/>
    </source>
</evidence>
<dbReference type="HAMAP" id="MF_00060">
    <property type="entry name" value="SurE"/>
    <property type="match status" value="1"/>
</dbReference>
<dbReference type="NCBIfam" id="NF001489">
    <property type="entry name" value="PRK00346.1-3"/>
    <property type="match status" value="1"/>
</dbReference>
<name>A0A6S6UD87_9GAMM</name>
<keyword evidence="5 9" id="KW-0963">Cytoplasm</keyword>
<dbReference type="EC" id="3.1.3.5" evidence="9"/>
<feature type="domain" description="Survival protein SurE-like phosphatase/nucleotidase" evidence="10">
    <location>
        <begin position="3"/>
        <end position="181"/>
    </location>
</feature>
<keyword evidence="7 9" id="KW-0547">Nucleotide-binding</keyword>
<dbReference type="GO" id="GO:0005737">
    <property type="term" value="C:cytoplasm"/>
    <property type="evidence" value="ECO:0007669"/>
    <property type="project" value="UniProtKB-SubCell"/>
</dbReference>
<keyword evidence="8 9" id="KW-0378">Hydrolase</keyword>
<evidence type="ECO:0000259" key="10">
    <source>
        <dbReference type="Pfam" id="PF01975"/>
    </source>
</evidence>
<comment type="function">
    <text evidence="9">Nucleotidase that shows phosphatase activity on nucleoside 5'-monophosphates.</text>
</comment>
<feature type="binding site" evidence="9">
    <location>
        <position position="9"/>
    </location>
    <ligand>
        <name>a divalent metal cation</name>
        <dbReference type="ChEBI" id="CHEBI:60240"/>
    </ligand>
</feature>
<dbReference type="EMBL" id="CACVAT010000414">
    <property type="protein sequence ID" value="CAA6825706.1"/>
    <property type="molecule type" value="Genomic_DNA"/>
</dbReference>
<dbReference type="PANTHER" id="PTHR30457">
    <property type="entry name" value="5'-NUCLEOTIDASE SURE"/>
    <property type="match status" value="1"/>
</dbReference>
<dbReference type="Pfam" id="PF01975">
    <property type="entry name" value="SurE"/>
    <property type="match status" value="1"/>
</dbReference>
<evidence type="ECO:0000256" key="3">
    <source>
        <dbReference type="ARBA" id="ARBA00004496"/>
    </source>
</evidence>
<evidence type="ECO:0000256" key="4">
    <source>
        <dbReference type="ARBA" id="ARBA00011062"/>
    </source>
</evidence>
<dbReference type="Gene3D" id="3.40.1210.10">
    <property type="entry name" value="Survival protein SurE-like phosphatase/nucleotidase"/>
    <property type="match status" value="1"/>
</dbReference>
<accession>A0A6S6UD87</accession>
<dbReference type="InterPro" id="IPR002828">
    <property type="entry name" value="SurE-like_Pase/nucleotidase"/>
</dbReference>
<sequence length="250" mass="27209">MNILLSNDDGFQASGLQALRHELRKQHHVITVAPDRDRSGASNSLTLDRPLRLNNQGEQLYNLNGTPTDCVHLGLTGIDFTPDIVISGINNGPNLGDDVLYSGTVAAAMEGRFLGYTAIAVSLNAKGPGNIPSAVTAVTRLLKQLAHLPEQKNMILNVNVPDLPWHKIKGFMITRLGQRHKSAPVIRDKDPRGREIFWVGPVGDVADAGEGTDFYALEQGCISVTPLHSDLTHYQALKTTGQWLKEVHGE</sequence>
<feature type="binding site" evidence="9">
    <location>
        <position position="8"/>
    </location>
    <ligand>
        <name>a divalent metal cation</name>
        <dbReference type="ChEBI" id="CHEBI:60240"/>
    </ligand>
</feature>
<keyword evidence="6 9" id="KW-0479">Metal-binding</keyword>
<organism evidence="11">
    <name type="scientific">uncultured Thiotrichaceae bacterium</name>
    <dbReference type="NCBI Taxonomy" id="298394"/>
    <lineage>
        <taxon>Bacteria</taxon>
        <taxon>Pseudomonadati</taxon>
        <taxon>Pseudomonadota</taxon>
        <taxon>Gammaproteobacteria</taxon>
        <taxon>Thiotrichales</taxon>
        <taxon>Thiotrichaceae</taxon>
        <taxon>environmental samples</taxon>
    </lineage>
</organism>
<comment type="catalytic activity">
    <reaction evidence="1 9">
        <text>a ribonucleoside 5'-phosphate + H2O = a ribonucleoside + phosphate</text>
        <dbReference type="Rhea" id="RHEA:12484"/>
        <dbReference type="ChEBI" id="CHEBI:15377"/>
        <dbReference type="ChEBI" id="CHEBI:18254"/>
        <dbReference type="ChEBI" id="CHEBI:43474"/>
        <dbReference type="ChEBI" id="CHEBI:58043"/>
        <dbReference type="EC" id="3.1.3.5"/>
    </reaction>
</comment>
<dbReference type="InterPro" id="IPR030048">
    <property type="entry name" value="SurE"/>
</dbReference>